<dbReference type="EMBL" id="LS483250">
    <property type="protein sequence ID" value="SQD77607.1"/>
    <property type="molecule type" value="Genomic_DNA"/>
</dbReference>
<name>A0A330LN12_9GAMM</name>
<evidence type="ECO:0000313" key="2">
    <source>
        <dbReference type="EMBL" id="SQD77607.1"/>
    </source>
</evidence>
<evidence type="ECO:0000313" key="3">
    <source>
        <dbReference type="Proteomes" id="UP000250163"/>
    </source>
</evidence>
<dbReference type="AlphaFoldDB" id="A0A330LN12"/>
<dbReference type="RefSeq" id="WP_112713299.1">
    <property type="nucleotide sequence ID" value="NZ_LS483250.1"/>
</dbReference>
<evidence type="ECO:0000313" key="1">
    <source>
        <dbReference type="EMBL" id="SQD77606.1"/>
    </source>
</evidence>
<organism evidence="1 3">
    <name type="scientific">Moritella yayanosii</name>
    <dbReference type="NCBI Taxonomy" id="69539"/>
    <lineage>
        <taxon>Bacteria</taxon>
        <taxon>Pseudomonadati</taxon>
        <taxon>Pseudomonadota</taxon>
        <taxon>Gammaproteobacteria</taxon>
        <taxon>Alteromonadales</taxon>
        <taxon>Moritellaceae</taxon>
        <taxon>Moritella</taxon>
    </lineage>
</organism>
<reference evidence="3" key="2">
    <citation type="submission" date="2018-05" db="EMBL/GenBank/DDBJ databases">
        <authorList>
            <person name="Cea G.-C."/>
            <person name="William W."/>
        </authorList>
    </citation>
    <scope>NUCLEOTIDE SEQUENCE [LARGE SCALE GENOMIC DNA]</scope>
    <source>
        <strain evidence="3">DB21MT 5</strain>
    </source>
</reference>
<accession>A0A330LN12</accession>
<reference evidence="1" key="1">
    <citation type="submission" date="2018-05" db="EMBL/GenBank/DDBJ databases">
        <authorList>
            <person name="Lanie J.A."/>
            <person name="Ng W.-L."/>
            <person name="Kazmierczak K.M."/>
            <person name="Andrzejewski T.M."/>
            <person name="Davidsen T.M."/>
            <person name="Wayne K.J."/>
            <person name="Tettelin H."/>
            <person name="Glass J.I."/>
            <person name="Rusch D."/>
            <person name="Podicherti R."/>
            <person name="Tsui H.-C.T."/>
            <person name="Winkler M.E."/>
        </authorList>
    </citation>
    <scope>NUCLEOTIDE SEQUENCE [LARGE SCALE GENOMIC DNA]</scope>
    <source>
        <strain evidence="1">DB21MT 5</strain>
    </source>
</reference>
<dbReference type="KEGG" id="mya:MORIYA_1129"/>
<dbReference type="KEGG" id="mya:MORIYA_1128"/>
<proteinExistence type="predicted"/>
<keyword evidence="3" id="KW-1185">Reference proteome</keyword>
<sequence length="199" mass="22583">MNPELKNISQHILDLGIGVLSQAQRNSLYSSFGSDSRLDEGVFGVLQAAHAAELIIKAAIADQHPLLIFSTLPKSAKVDGSFLSLNDLFESAKTIQYFDLPEKLWATTGYKIEDLETFHSFGKLRNCIQHFATPDRDIRLETSQFIYQVIDPILEHFWDDYAVEYVDLESYEDDVFEILSARGLKVRYPDSMRESAESV</sequence>
<gene>
    <name evidence="1" type="ORF">MORIYA_1128</name>
    <name evidence="2" type="ORF">MORIYA_1129</name>
</gene>
<dbReference type="Proteomes" id="UP000250163">
    <property type="component" value="Chromosome MORIYA"/>
</dbReference>
<dbReference type="OrthoDB" id="8479870at2"/>
<dbReference type="EMBL" id="LS483250">
    <property type="protein sequence ID" value="SQD77606.1"/>
    <property type="molecule type" value="Genomic_DNA"/>
</dbReference>
<protein>
    <submittedName>
        <fullName evidence="1">Uncharacterized protein</fullName>
    </submittedName>
</protein>